<protein>
    <submittedName>
        <fullName evidence="1">Uncharacterized protein</fullName>
    </submittedName>
</protein>
<reference evidence="1 2" key="1">
    <citation type="submission" date="2022-09" db="EMBL/GenBank/DDBJ databases">
        <title>Chelativorans salina sp. nov., a novel slightly halophilic bacterium isolated from a saline lake sediment enrichment.</title>
        <authorList>
            <person name="Gao L."/>
            <person name="Fang B.-Z."/>
            <person name="Li W.-J."/>
        </authorList>
    </citation>
    <scope>NUCLEOTIDE SEQUENCE [LARGE SCALE GENOMIC DNA]</scope>
    <source>
        <strain evidence="1 2">EGI FJ00035</strain>
    </source>
</reference>
<evidence type="ECO:0000313" key="2">
    <source>
        <dbReference type="Proteomes" id="UP001320831"/>
    </source>
</evidence>
<dbReference type="EMBL" id="JAOCZP010000004">
    <property type="protein sequence ID" value="MCT7376302.1"/>
    <property type="molecule type" value="Genomic_DNA"/>
</dbReference>
<dbReference type="RefSeq" id="WP_260904096.1">
    <property type="nucleotide sequence ID" value="NZ_JAOCZP010000004.1"/>
</dbReference>
<keyword evidence="2" id="KW-1185">Reference proteome</keyword>
<sequence>MRLERRFGINLVVYVPAAAIQFPDEGPQLCRLYRKAFANLGLVRELAALERRASAPVALVAYQKPWQREIGQKFPP</sequence>
<evidence type="ECO:0000313" key="1">
    <source>
        <dbReference type="EMBL" id="MCT7376302.1"/>
    </source>
</evidence>
<comment type="caution">
    <text evidence="1">The sequence shown here is derived from an EMBL/GenBank/DDBJ whole genome shotgun (WGS) entry which is preliminary data.</text>
</comment>
<accession>A0ABT2LR42</accession>
<dbReference type="Proteomes" id="UP001320831">
    <property type="component" value="Unassembled WGS sequence"/>
</dbReference>
<proteinExistence type="predicted"/>
<gene>
    <name evidence="1" type="ORF">N5A92_14785</name>
</gene>
<name>A0ABT2LR42_9HYPH</name>
<organism evidence="1 2">
    <name type="scientific">Chelativorans salis</name>
    <dbReference type="NCBI Taxonomy" id="2978478"/>
    <lineage>
        <taxon>Bacteria</taxon>
        <taxon>Pseudomonadati</taxon>
        <taxon>Pseudomonadota</taxon>
        <taxon>Alphaproteobacteria</taxon>
        <taxon>Hyphomicrobiales</taxon>
        <taxon>Phyllobacteriaceae</taxon>
        <taxon>Chelativorans</taxon>
    </lineage>
</organism>